<dbReference type="EMBL" id="KI925528">
    <property type="protein sequence ID" value="ETW50091.1"/>
    <property type="molecule type" value="Genomic_DNA"/>
</dbReference>
<reference evidence="1 2" key="1">
    <citation type="submission" date="2013-02" db="EMBL/GenBank/DDBJ databases">
        <title>The Genome Annotation of Plasmodium falciparum MaliPS096_E11.</title>
        <authorList>
            <consortium name="The Broad Institute Genome Sequencing Platform"/>
            <consortium name="The Broad Institute Genome Sequencing Center for Infectious Disease"/>
            <person name="Neafsey D."/>
            <person name="Hoffman S."/>
            <person name="Volkman S."/>
            <person name="Rosenthal P."/>
            <person name="Walker B."/>
            <person name="Young S.K."/>
            <person name="Zeng Q."/>
            <person name="Gargeya S."/>
            <person name="Fitzgerald M."/>
            <person name="Haas B."/>
            <person name="Abouelleil A."/>
            <person name="Allen A.W."/>
            <person name="Alvarado L."/>
            <person name="Arachchi H.M."/>
            <person name="Berlin A.M."/>
            <person name="Chapman S.B."/>
            <person name="Gainer-Dewar J."/>
            <person name="Goldberg J."/>
            <person name="Griggs A."/>
            <person name="Gujja S."/>
            <person name="Hansen M."/>
            <person name="Howarth C."/>
            <person name="Imamovic A."/>
            <person name="Ireland A."/>
            <person name="Larimer J."/>
            <person name="McCowan C."/>
            <person name="Murphy C."/>
            <person name="Pearson M."/>
            <person name="Poon T.W."/>
            <person name="Priest M."/>
            <person name="Roberts A."/>
            <person name="Saif S."/>
            <person name="Shea T."/>
            <person name="Sisk P."/>
            <person name="Sykes S."/>
            <person name="Wortman J."/>
            <person name="Nusbaum C."/>
            <person name="Birren B."/>
        </authorList>
    </citation>
    <scope>NUCLEOTIDE SEQUENCE [LARGE SCALE GENOMIC DNA]</scope>
    <source>
        <strain evidence="1 2">MaliPS096_E11</strain>
    </source>
</reference>
<gene>
    <name evidence="1" type="ORF">PFMALIP_01783</name>
</gene>
<evidence type="ECO:0000313" key="2">
    <source>
        <dbReference type="Proteomes" id="UP000030699"/>
    </source>
</evidence>
<reference evidence="1 2" key="2">
    <citation type="submission" date="2013-02" db="EMBL/GenBank/DDBJ databases">
        <title>The Genome Sequence of Plasmodium falciparum MaliPS096_E11.</title>
        <authorList>
            <consortium name="The Broad Institute Genome Sequencing Platform"/>
            <consortium name="The Broad Institute Genome Sequencing Center for Infectious Disease"/>
            <person name="Neafsey D."/>
            <person name="Cheeseman I."/>
            <person name="Volkman S."/>
            <person name="Adams J."/>
            <person name="Walker B."/>
            <person name="Young S.K."/>
            <person name="Zeng Q."/>
            <person name="Gargeya S."/>
            <person name="Fitzgerald M."/>
            <person name="Haas B."/>
            <person name="Abouelleil A."/>
            <person name="Alvarado L."/>
            <person name="Arachchi H.M."/>
            <person name="Berlin A.M."/>
            <person name="Chapman S.B."/>
            <person name="Dewar J."/>
            <person name="Goldberg J."/>
            <person name="Griggs A."/>
            <person name="Gujja S."/>
            <person name="Hansen M."/>
            <person name="Howarth C."/>
            <person name="Imamovic A."/>
            <person name="Larimer J."/>
            <person name="McCowan C."/>
            <person name="Murphy C."/>
            <person name="Neiman D."/>
            <person name="Pearson M."/>
            <person name="Priest M."/>
            <person name="Roberts A."/>
            <person name="Saif S."/>
            <person name="Shea T."/>
            <person name="Sisk P."/>
            <person name="Sykes S."/>
            <person name="Wortman J."/>
            <person name="Nusbaum C."/>
            <person name="Birren B."/>
        </authorList>
    </citation>
    <scope>NUCLEOTIDE SEQUENCE [LARGE SCALE GENOMIC DNA]</scope>
    <source>
        <strain evidence="1 2">MaliPS096_E11</strain>
    </source>
</reference>
<organism evidence="1 2">
    <name type="scientific">Plasmodium falciparum MaliPS096_E11</name>
    <dbReference type="NCBI Taxonomy" id="1036727"/>
    <lineage>
        <taxon>Eukaryota</taxon>
        <taxon>Sar</taxon>
        <taxon>Alveolata</taxon>
        <taxon>Apicomplexa</taxon>
        <taxon>Aconoidasida</taxon>
        <taxon>Haemosporida</taxon>
        <taxon>Plasmodiidae</taxon>
        <taxon>Plasmodium</taxon>
        <taxon>Plasmodium (Laverania)</taxon>
    </lineage>
</organism>
<protein>
    <submittedName>
        <fullName evidence="1">Uncharacterized protein</fullName>
    </submittedName>
</protein>
<accession>A0A024WUB1</accession>
<name>A0A024WUB1_PLAFA</name>
<dbReference type="Proteomes" id="UP000030699">
    <property type="component" value="Unassembled WGS sequence"/>
</dbReference>
<dbReference type="AlphaFoldDB" id="A0A024WUB1"/>
<sequence length="46" mass="5558">MGHIILKNFISLYRYSCYKFIRRVLNEDLMEDEEINPSILNEIVPQ</sequence>
<proteinExistence type="predicted"/>
<evidence type="ECO:0000313" key="1">
    <source>
        <dbReference type="EMBL" id="ETW50091.1"/>
    </source>
</evidence>